<evidence type="ECO:0000313" key="2">
    <source>
        <dbReference type="Proteomes" id="UP000070422"/>
    </source>
</evidence>
<dbReference type="RefSeq" id="WP_060937239.1">
    <property type="nucleotide sequence ID" value="NZ_KQ959328.1"/>
</dbReference>
<protein>
    <submittedName>
        <fullName evidence="1">Phage tail component protein</fullName>
    </submittedName>
</protein>
<reference evidence="1 2" key="1">
    <citation type="submission" date="2016-01" db="EMBL/GenBank/DDBJ databases">
        <authorList>
            <person name="Oliw E.H."/>
        </authorList>
    </citation>
    <scope>NUCLEOTIDE SEQUENCE [LARGE SCALE GENOMIC DNA]</scope>
    <source>
        <strain evidence="1 2">KA00635</strain>
    </source>
</reference>
<dbReference type="InterPro" id="IPR006520">
    <property type="entry name" value="Dit_BPSPP_N"/>
</dbReference>
<accession>A0A133XSY4</accession>
<sequence length="554" mass="62834">MDYEVIVDGQSLKELVFFTTVDRTMGPPVKNRVIKIKGYILRDVLKVVDVLNKLMTGDLQSWIFTDQPDRFWRGRLKSGVQPSSCERLASVTFEVEVPEGVAYSIQPKVIRTDKKSVFVENNGSHTCYPTFDFSIKGLTHMVSVVSKDAVFQYGEPLDASPLKKIKFSRTKIIDGHEGRRQQSIVDDYWKNLATDQSYDISKINGRWVTSGEWNVLVSGGETEPSGNEITVADWATHWQTGEPIDDWVKGQTFSYTEVKDVNQSKSTKAYLLTNEGYYLGWLLSQDIANGGVTSSTSDDCSPDYGSSSGYKWHGPVMRYKLESECTNFDASTWLNFYVDEPERMGAFYFAVMANERVIGAIQFSSHQENMMTFIDFIADGSGVQTDNYDMELASRFWGRLRIVKQDDQILFEVLNDQKKQTFSRSFTVSSLKDVVPTHILVWAGQYADYEPAYEVSVNSVGLIGYDTKVWIEPESKEVEDFYNLPDPSTTVYKGDMVRLCMENNKGYINGIPDLTPIQYGSQSVGIPPGRHQLFFPCSGEGQPTVEIRYREVFR</sequence>
<dbReference type="AlphaFoldDB" id="A0A133XSY4"/>
<dbReference type="NCBIfam" id="TIGR01633">
    <property type="entry name" value="phi3626_gp14_N"/>
    <property type="match status" value="1"/>
</dbReference>
<dbReference type="PATRIC" id="fig|87541.4.peg.1541"/>
<organism evidence="1 2">
    <name type="scientific">Aerococcus christensenii</name>
    <dbReference type="NCBI Taxonomy" id="87541"/>
    <lineage>
        <taxon>Bacteria</taxon>
        <taxon>Bacillati</taxon>
        <taxon>Bacillota</taxon>
        <taxon>Bacilli</taxon>
        <taxon>Lactobacillales</taxon>
        <taxon>Aerococcaceae</taxon>
        <taxon>Aerococcus</taxon>
    </lineage>
</organism>
<name>A0A133XSY4_9LACT</name>
<dbReference type="OrthoDB" id="2165138at2"/>
<proteinExistence type="predicted"/>
<dbReference type="Proteomes" id="UP000070422">
    <property type="component" value="Unassembled WGS sequence"/>
</dbReference>
<evidence type="ECO:0000313" key="1">
    <source>
        <dbReference type="EMBL" id="KXB34052.1"/>
    </source>
</evidence>
<comment type="caution">
    <text evidence="1">The sequence shown here is derived from an EMBL/GenBank/DDBJ whole genome shotgun (WGS) entry which is preliminary data.</text>
</comment>
<dbReference type="EMBL" id="LSCQ01000086">
    <property type="protein sequence ID" value="KXB34052.1"/>
    <property type="molecule type" value="Genomic_DNA"/>
</dbReference>
<dbReference type="Gene3D" id="2.40.30.200">
    <property type="match status" value="1"/>
</dbReference>
<gene>
    <name evidence="1" type="ORF">HMPREF3187_01554</name>
</gene>